<feature type="compositionally biased region" description="Low complexity" evidence="1">
    <location>
        <begin position="25"/>
        <end position="40"/>
    </location>
</feature>
<feature type="region of interest" description="Disordered" evidence="1">
    <location>
        <begin position="405"/>
        <end position="424"/>
    </location>
</feature>
<protein>
    <submittedName>
        <fullName evidence="2">Uncharacterized protein</fullName>
    </submittedName>
</protein>
<evidence type="ECO:0000313" key="2">
    <source>
        <dbReference type="EMBL" id="SFP77285.1"/>
    </source>
</evidence>
<feature type="compositionally biased region" description="Basic and acidic residues" evidence="1">
    <location>
        <begin position="44"/>
        <end position="56"/>
    </location>
</feature>
<name>A0A1I5T2M7_9ACTN</name>
<proteinExistence type="predicted"/>
<dbReference type="AlphaFoldDB" id="A0A1I5T2M7"/>
<organism evidence="2 3">
    <name type="scientific">Geodermatophilus dictyosporus</name>
    <dbReference type="NCBI Taxonomy" id="1523247"/>
    <lineage>
        <taxon>Bacteria</taxon>
        <taxon>Bacillati</taxon>
        <taxon>Actinomycetota</taxon>
        <taxon>Actinomycetes</taxon>
        <taxon>Geodermatophilales</taxon>
        <taxon>Geodermatophilaceae</taxon>
        <taxon>Geodermatophilus</taxon>
    </lineage>
</organism>
<dbReference type="STRING" id="1523247.SAMN05660464_4197"/>
<gene>
    <name evidence="2" type="ORF">SAMN05660464_4197</name>
</gene>
<keyword evidence="3" id="KW-1185">Reference proteome</keyword>
<dbReference type="Proteomes" id="UP000198857">
    <property type="component" value="Unassembled WGS sequence"/>
</dbReference>
<feature type="compositionally biased region" description="Pro residues" evidence="1">
    <location>
        <begin position="406"/>
        <end position="418"/>
    </location>
</feature>
<reference evidence="3" key="1">
    <citation type="submission" date="2016-10" db="EMBL/GenBank/DDBJ databases">
        <authorList>
            <person name="Varghese N."/>
            <person name="Submissions S."/>
        </authorList>
    </citation>
    <scope>NUCLEOTIDE SEQUENCE [LARGE SCALE GENOMIC DNA]</scope>
    <source>
        <strain evidence="3">DSM 44208</strain>
    </source>
</reference>
<accession>A0A1I5T2M7</accession>
<feature type="region of interest" description="Disordered" evidence="1">
    <location>
        <begin position="1"/>
        <end position="69"/>
    </location>
</feature>
<evidence type="ECO:0000313" key="3">
    <source>
        <dbReference type="Proteomes" id="UP000198857"/>
    </source>
</evidence>
<dbReference type="EMBL" id="FOWQ01000008">
    <property type="protein sequence ID" value="SFP77285.1"/>
    <property type="molecule type" value="Genomic_DNA"/>
</dbReference>
<evidence type="ECO:0000256" key="1">
    <source>
        <dbReference type="SAM" id="MobiDB-lite"/>
    </source>
</evidence>
<sequence length="424" mass="45136">MSQASATQRAAAPRKSSPPRRAQTAPSADSAGSAAAPPDQADGEAARRPDAAHREPVPGGATDRPPSTDLLAARDRGRRALEAHDAQRLLATRRRALQQVDAELAAVDDRIVLDELVTAGRELLRSLETLNDDEEFWDDLTAVERRVDRSSRADLLRLREVLDHDLLGILPALGYRPPPSELEFADAVQDTLAALLGPPRPERGDARRVERAHQELSWFLIRFRRLLDDRACSASARTAGPEERASARVRVAAWLRRAVSAAVPAAVAAGTLGAIMGPQAGVAAGLAAGSSEALKQLVQVGAADAMGRVLGAEGLPQPEGLAADLESAVDTAVQRVAGVAHRPPGDPVREGAVFLLRRALYRVLQAGPEVDGVAPLQGWCEEAVRLLRSAPLEQVVGYWRHGDQAVPPPSPAAVPPRPTGTFVW</sequence>